<evidence type="ECO:0000256" key="3">
    <source>
        <dbReference type="ARBA" id="ARBA00022840"/>
    </source>
</evidence>
<name>A0A0B5B8Z7_9BACT</name>
<dbReference type="InterPro" id="IPR003714">
    <property type="entry name" value="PhoH"/>
</dbReference>
<dbReference type="GO" id="GO:0005829">
    <property type="term" value="C:cytosol"/>
    <property type="evidence" value="ECO:0007669"/>
    <property type="project" value="TreeGrafter"/>
</dbReference>
<dbReference type="InterPro" id="IPR027417">
    <property type="entry name" value="P-loop_NTPase"/>
</dbReference>
<keyword evidence="3" id="KW-0067">ATP-binding</keyword>
<evidence type="ECO:0000256" key="2">
    <source>
        <dbReference type="ARBA" id="ARBA00022741"/>
    </source>
</evidence>
<keyword evidence="7" id="KW-1185">Reference proteome</keyword>
<comment type="similarity">
    <text evidence="4">In the N-terminal section; belongs to the PINc/VapC protein family.</text>
</comment>
<sequence>MKNFVLDTNVLLYDPQALFKFEEHNLIIPITVIEEVDRFKKDMNETGRNARQVSRYLDELRKQGSLSAGISLESGGTLRVEMYEEKFMKNLPPELREERGDNRILAVAMRVKEQDGAIPIIFVTKDTNLRIKADALGITAEDYESDKVDIQELYSGCSEFDVASDLVDRFHGQGWVGINGYQLYPNQCVTLRDETNPSHTASGKYRADDGKIIPLHKVAKDGIWSIFPRNREQAFAFDLLLDDSVKLVTLVGKAGTGKTLLAIAAGLQKTAEENVYNRLLVSRPVFPMGRDLGFLPGDIEEKLTPWMQPIFDNVELLLSGHEAEKRHSKGYKELMAMGILDIEPLTYIRGRSIPLQYMIVDEAQNLTPHEIKTIITRAGEGTKIVLTGDPYQIDNPYVDSASNGLTYVVERFKEQSISGHVTMTKGERSELAELAANLL</sequence>
<dbReference type="AlphaFoldDB" id="A0A0B5B8Z7"/>
<gene>
    <name evidence="6" type="ORF">GPICK_06280</name>
</gene>
<dbReference type="Gene3D" id="3.40.50.300">
    <property type="entry name" value="P-loop containing nucleotide triphosphate hydrolases"/>
    <property type="match status" value="1"/>
</dbReference>
<comment type="similarity">
    <text evidence="1">Belongs to the PhoH family.</text>
</comment>
<dbReference type="STRING" id="345632.GPICK_06280"/>
<evidence type="ECO:0000313" key="6">
    <source>
        <dbReference type="EMBL" id="AJE03027.1"/>
    </source>
</evidence>
<dbReference type="KEGG" id="gpi:GPICK_06280"/>
<dbReference type="RefSeq" id="WP_039741416.1">
    <property type="nucleotide sequence ID" value="NZ_CP009788.1"/>
</dbReference>
<reference evidence="6 7" key="1">
    <citation type="journal article" date="2015" name="Genome Announc.">
        <title>Complete Genome of Geobacter pickeringii G13T, a Metal-Reducing Isolate from Sedimentary Kaolin Deposits.</title>
        <authorList>
            <person name="Badalamenti J.P."/>
            <person name="Bond D.R."/>
        </authorList>
    </citation>
    <scope>NUCLEOTIDE SEQUENCE [LARGE SCALE GENOMIC DNA]</scope>
    <source>
        <strain evidence="6 7">G13</strain>
    </source>
</reference>
<dbReference type="SUPFAM" id="SSF88723">
    <property type="entry name" value="PIN domain-like"/>
    <property type="match status" value="1"/>
</dbReference>
<dbReference type="InterPro" id="IPR002716">
    <property type="entry name" value="PIN_dom"/>
</dbReference>
<evidence type="ECO:0000313" key="7">
    <source>
        <dbReference type="Proteomes" id="UP000057609"/>
    </source>
</evidence>
<feature type="domain" description="PIN" evidence="5">
    <location>
        <begin position="2"/>
        <end position="131"/>
    </location>
</feature>
<dbReference type="EMBL" id="CP009788">
    <property type="protein sequence ID" value="AJE03027.1"/>
    <property type="molecule type" value="Genomic_DNA"/>
</dbReference>
<organism evidence="6 7">
    <name type="scientific">Geobacter pickeringii</name>
    <dbReference type="NCBI Taxonomy" id="345632"/>
    <lineage>
        <taxon>Bacteria</taxon>
        <taxon>Pseudomonadati</taxon>
        <taxon>Thermodesulfobacteriota</taxon>
        <taxon>Desulfuromonadia</taxon>
        <taxon>Geobacterales</taxon>
        <taxon>Geobacteraceae</taxon>
        <taxon>Geobacter</taxon>
    </lineage>
</organism>
<dbReference type="FunFam" id="3.40.50.300:FF:000013">
    <property type="entry name" value="PhoH family ATPase"/>
    <property type="match status" value="1"/>
</dbReference>
<dbReference type="SMART" id="SM00670">
    <property type="entry name" value="PINc"/>
    <property type="match status" value="1"/>
</dbReference>
<keyword evidence="2" id="KW-0547">Nucleotide-binding</keyword>
<evidence type="ECO:0000256" key="4">
    <source>
        <dbReference type="ARBA" id="ARBA00046345"/>
    </source>
</evidence>
<dbReference type="HOGENOM" id="CLU_022283_2_1_7"/>
<dbReference type="FunFam" id="3.40.50.1010:FF:000007">
    <property type="entry name" value="PhoH family protein"/>
    <property type="match status" value="1"/>
</dbReference>
<dbReference type="PANTHER" id="PTHR30473">
    <property type="entry name" value="PROTEIN PHOH"/>
    <property type="match status" value="1"/>
</dbReference>
<accession>A0A0B5B8Z7</accession>
<dbReference type="Pfam" id="PF13638">
    <property type="entry name" value="PIN_4"/>
    <property type="match status" value="1"/>
</dbReference>
<dbReference type="Gene3D" id="3.40.50.1010">
    <property type="entry name" value="5'-nuclease"/>
    <property type="match status" value="1"/>
</dbReference>
<dbReference type="Pfam" id="PF02562">
    <property type="entry name" value="PhoH"/>
    <property type="match status" value="1"/>
</dbReference>
<dbReference type="SUPFAM" id="SSF52540">
    <property type="entry name" value="P-loop containing nucleoside triphosphate hydrolases"/>
    <property type="match status" value="1"/>
</dbReference>
<evidence type="ECO:0000256" key="1">
    <source>
        <dbReference type="ARBA" id="ARBA00010393"/>
    </source>
</evidence>
<proteinExistence type="inferred from homology"/>
<evidence type="ECO:0000259" key="5">
    <source>
        <dbReference type="SMART" id="SM00670"/>
    </source>
</evidence>
<dbReference type="InterPro" id="IPR051451">
    <property type="entry name" value="PhoH2-like"/>
</dbReference>
<dbReference type="CDD" id="cd09883">
    <property type="entry name" value="PIN_VapC_PhoHL-ATPase"/>
    <property type="match status" value="1"/>
</dbReference>
<dbReference type="PANTHER" id="PTHR30473:SF2">
    <property type="entry name" value="PIN DOMAIN-CONTAINING PROTEIN"/>
    <property type="match status" value="1"/>
</dbReference>
<protein>
    <submittedName>
        <fullName evidence="6">PhoH</fullName>
    </submittedName>
</protein>
<dbReference type="GO" id="GO:0005524">
    <property type="term" value="F:ATP binding"/>
    <property type="evidence" value="ECO:0007669"/>
    <property type="project" value="UniProtKB-KW"/>
</dbReference>
<dbReference type="InterPro" id="IPR029060">
    <property type="entry name" value="PIN-like_dom_sf"/>
</dbReference>
<dbReference type="Proteomes" id="UP000057609">
    <property type="component" value="Chromosome"/>
</dbReference>